<feature type="transmembrane region" description="Helical" evidence="6">
    <location>
        <begin position="322"/>
        <end position="338"/>
    </location>
</feature>
<keyword evidence="5 6" id="KW-0472">Membrane</keyword>
<comment type="similarity">
    <text evidence="2">Belongs to the CLPTM1 family.</text>
</comment>
<dbReference type="Pfam" id="PF05602">
    <property type="entry name" value="CLPTM1"/>
    <property type="match status" value="1"/>
</dbReference>
<proteinExistence type="inferred from homology"/>
<protein>
    <submittedName>
        <fullName evidence="7">Uncharacterized protein</fullName>
    </submittedName>
</protein>
<accession>A0A1R2CHL9</accession>
<dbReference type="EMBL" id="MPUH01000149">
    <property type="protein sequence ID" value="OMJ88507.1"/>
    <property type="molecule type" value="Genomic_DNA"/>
</dbReference>
<comment type="caution">
    <text evidence="7">The sequence shown here is derived from an EMBL/GenBank/DDBJ whole genome shotgun (WGS) entry which is preliminary data.</text>
</comment>
<feature type="transmembrane region" description="Helical" evidence="6">
    <location>
        <begin position="425"/>
        <end position="446"/>
    </location>
</feature>
<evidence type="ECO:0000256" key="1">
    <source>
        <dbReference type="ARBA" id="ARBA00004141"/>
    </source>
</evidence>
<dbReference type="GO" id="GO:0012505">
    <property type="term" value="C:endomembrane system"/>
    <property type="evidence" value="ECO:0007669"/>
    <property type="project" value="TreeGrafter"/>
</dbReference>
<feature type="transmembrane region" description="Helical" evidence="6">
    <location>
        <begin position="400"/>
        <end position="418"/>
    </location>
</feature>
<evidence type="ECO:0000256" key="5">
    <source>
        <dbReference type="ARBA" id="ARBA00023136"/>
    </source>
</evidence>
<keyword evidence="8" id="KW-1185">Reference proteome</keyword>
<dbReference type="PANTHER" id="PTHR21347:SF0">
    <property type="entry name" value="LIPID SCRAMBLASE CLPTM1L"/>
    <property type="match status" value="1"/>
</dbReference>
<name>A0A1R2CHL9_9CILI</name>
<feature type="transmembrane region" description="Helical" evidence="6">
    <location>
        <begin position="282"/>
        <end position="302"/>
    </location>
</feature>
<evidence type="ECO:0000256" key="4">
    <source>
        <dbReference type="ARBA" id="ARBA00022989"/>
    </source>
</evidence>
<gene>
    <name evidence="7" type="ORF">SteCoe_9543</name>
</gene>
<sequence>MEGQVAGQNQEVNQDRRGGFGFGSILQMILMYYVITSLTSSLFSSKDTKAKNVTPGYNNLLADHDIIDFSLYLSEDSTEKLIWHESGITYDFEPSNNKEVLIKVDVTPSMLNNVTMLLLGEFTLHSMAKKRIFKVKKTKELTKWMTKSNPDKVNLLSGEVSKDTSTEKFLHWIPSIDVQVVHDTNFYKPFPPQIENKVTLEGFNYFPIIELSDFWVLKEHLVLVNDTISQLDLKLTFNIVWIYKYMMYTQFEQSQTVGNTYGLHSEGEFDIMKKMFLETNPYFLSLTMFVSFIHMIFEFMAFKSEIEFWKGRESLKGLSTNLLLYNFIASIIIFFYLLDSGETSWAVWLPMGIGIFIDFWKITKGFDVKFSKKWPLVTIKGKESHKEGGTNQLDNAAVKYLAYILIPITIGYSIYGLYAYQYKSWLSWFIGTLASIIYTCGFIMMTPQLYINYKLQSVAHMPWKVLTYRALNTFIDDMFAFIIAMPTMHRLACLRDDVIFIIYIYQKWIYKVDPNRHYLDTEASEVKEEEKVVEDQKKNN</sequence>
<evidence type="ECO:0000256" key="6">
    <source>
        <dbReference type="SAM" id="Phobius"/>
    </source>
</evidence>
<evidence type="ECO:0000313" key="7">
    <source>
        <dbReference type="EMBL" id="OMJ88507.1"/>
    </source>
</evidence>
<feature type="transmembrane region" description="Helical" evidence="6">
    <location>
        <begin position="345"/>
        <end position="363"/>
    </location>
</feature>
<dbReference type="Proteomes" id="UP000187209">
    <property type="component" value="Unassembled WGS sequence"/>
</dbReference>
<dbReference type="AlphaFoldDB" id="A0A1R2CHL9"/>
<dbReference type="GO" id="GO:0016020">
    <property type="term" value="C:membrane"/>
    <property type="evidence" value="ECO:0007669"/>
    <property type="project" value="UniProtKB-SubCell"/>
</dbReference>
<evidence type="ECO:0000313" key="8">
    <source>
        <dbReference type="Proteomes" id="UP000187209"/>
    </source>
</evidence>
<comment type="subcellular location">
    <subcellularLocation>
        <location evidence="1">Membrane</location>
        <topology evidence="1">Multi-pass membrane protein</topology>
    </subcellularLocation>
</comment>
<keyword evidence="3 6" id="KW-0812">Transmembrane</keyword>
<reference evidence="7 8" key="1">
    <citation type="submission" date="2016-11" db="EMBL/GenBank/DDBJ databases">
        <title>The macronuclear genome of Stentor coeruleus: a giant cell with tiny introns.</title>
        <authorList>
            <person name="Slabodnick M."/>
            <person name="Ruby J.G."/>
            <person name="Reiff S.B."/>
            <person name="Swart E.C."/>
            <person name="Gosai S."/>
            <person name="Prabakaran S."/>
            <person name="Witkowska E."/>
            <person name="Larue G.E."/>
            <person name="Fisher S."/>
            <person name="Freeman R.M."/>
            <person name="Gunawardena J."/>
            <person name="Chu W."/>
            <person name="Stover N.A."/>
            <person name="Gregory B.D."/>
            <person name="Nowacki M."/>
            <person name="Derisi J."/>
            <person name="Roy S.W."/>
            <person name="Marshall W.F."/>
            <person name="Sood P."/>
        </authorList>
    </citation>
    <scope>NUCLEOTIDE SEQUENCE [LARGE SCALE GENOMIC DNA]</scope>
    <source>
        <strain evidence="7">WM001</strain>
    </source>
</reference>
<dbReference type="InterPro" id="IPR008429">
    <property type="entry name" value="CLPTM1"/>
</dbReference>
<keyword evidence="4 6" id="KW-1133">Transmembrane helix</keyword>
<evidence type="ECO:0000256" key="2">
    <source>
        <dbReference type="ARBA" id="ARBA00009310"/>
    </source>
</evidence>
<organism evidence="7 8">
    <name type="scientific">Stentor coeruleus</name>
    <dbReference type="NCBI Taxonomy" id="5963"/>
    <lineage>
        <taxon>Eukaryota</taxon>
        <taxon>Sar</taxon>
        <taxon>Alveolata</taxon>
        <taxon>Ciliophora</taxon>
        <taxon>Postciliodesmatophora</taxon>
        <taxon>Heterotrichea</taxon>
        <taxon>Heterotrichida</taxon>
        <taxon>Stentoridae</taxon>
        <taxon>Stentor</taxon>
    </lineage>
</organism>
<evidence type="ECO:0000256" key="3">
    <source>
        <dbReference type="ARBA" id="ARBA00022692"/>
    </source>
</evidence>
<feature type="transmembrane region" description="Helical" evidence="6">
    <location>
        <begin position="20"/>
        <end position="43"/>
    </location>
</feature>
<dbReference type="PANTHER" id="PTHR21347">
    <property type="entry name" value="CLEFT LIP AND PALATE ASSOCIATED TRANSMEMBRANE PROTEIN-RELATED"/>
    <property type="match status" value="1"/>
</dbReference>
<dbReference type="OrthoDB" id="378564at2759"/>